<evidence type="ECO:0000259" key="1">
    <source>
        <dbReference type="Pfam" id="PF04937"/>
    </source>
</evidence>
<dbReference type="AlphaFoldDB" id="A0AA38C289"/>
<proteinExistence type="predicted"/>
<dbReference type="EMBL" id="JAHRHJ020003255">
    <property type="protein sequence ID" value="KAH9292112.1"/>
    <property type="molecule type" value="Genomic_DNA"/>
</dbReference>
<comment type="caution">
    <text evidence="3">The sequence shown here is derived from an EMBL/GenBank/DDBJ whole genome shotgun (WGS) entry which is preliminary data.</text>
</comment>
<name>A0AA38C289_TAXCH</name>
<dbReference type="InterPro" id="IPR012337">
    <property type="entry name" value="RNaseH-like_sf"/>
</dbReference>
<accession>A0AA38C289</accession>
<evidence type="ECO:0000313" key="4">
    <source>
        <dbReference type="Proteomes" id="UP000824469"/>
    </source>
</evidence>
<dbReference type="Proteomes" id="UP000824469">
    <property type="component" value="Unassembled WGS sequence"/>
</dbReference>
<dbReference type="PANTHER" id="PTHR32166">
    <property type="entry name" value="OSJNBA0013A04.12 PROTEIN"/>
    <property type="match status" value="1"/>
</dbReference>
<evidence type="ECO:0000259" key="2">
    <source>
        <dbReference type="Pfam" id="PF05699"/>
    </source>
</evidence>
<organism evidence="3 4">
    <name type="scientific">Taxus chinensis</name>
    <name type="common">Chinese yew</name>
    <name type="synonym">Taxus wallichiana var. chinensis</name>
    <dbReference type="NCBI Taxonomy" id="29808"/>
    <lineage>
        <taxon>Eukaryota</taxon>
        <taxon>Viridiplantae</taxon>
        <taxon>Streptophyta</taxon>
        <taxon>Embryophyta</taxon>
        <taxon>Tracheophyta</taxon>
        <taxon>Spermatophyta</taxon>
        <taxon>Pinopsida</taxon>
        <taxon>Pinidae</taxon>
        <taxon>Conifers II</taxon>
        <taxon>Cupressales</taxon>
        <taxon>Taxaceae</taxon>
        <taxon>Taxus</taxon>
    </lineage>
</organism>
<feature type="domain" description="DUF659" evidence="1">
    <location>
        <begin position="98"/>
        <end position="191"/>
    </location>
</feature>
<reference evidence="3 4" key="1">
    <citation type="journal article" date="2021" name="Nat. Plants">
        <title>The Taxus genome provides insights into paclitaxel biosynthesis.</title>
        <authorList>
            <person name="Xiong X."/>
            <person name="Gou J."/>
            <person name="Liao Q."/>
            <person name="Li Y."/>
            <person name="Zhou Q."/>
            <person name="Bi G."/>
            <person name="Li C."/>
            <person name="Du R."/>
            <person name="Wang X."/>
            <person name="Sun T."/>
            <person name="Guo L."/>
            <person name="Liang H."/>
            <person name="Lu P."/>
            <person name="Wu Y."/>
            <person name="Zhang Z."/>
            <person name="Ro D.K."/>
            <person name="Shang Y."/>
            <person name="Huang S."/>
            <person name="Yan J."/>
        </authorList>
    </citation>
    <scope>NUCLEOTIDE SEQUENCE [LARGE SCALE GENOMIC DNA]</scope>
    <source>
        <strain evidence="3">Ta-2019</strain>
    </source>
</reference>
<keyword evidence="4" id="KW-1185">Reference proteome</keyword>
<evidence type="ECO:0000313" key="3">
    <source>
        <dbReference type="EMBL" id="KAH9292112.1"/>
    </source>
</evidence>
<dbReference type="Pfam" id="PF04937">
    <property type="entry name" value="DUF659"/>
    <property type="match status" value="1"/>
</dbReference>
<dbReference type="GO" id="GO:0046983">
    <property type="term" value="F:protein dimerization activity"/>
    <property type="evidence" value="ECO:0007669"/>
    <property type="project" value="InterPro"/>
</dbReference>
<dbReference type="Pfam" id="PF05699">
    <property type="entry name" value="Dimer_Tnp_hAT"/>
    <property type="match status" value="1"/>
</dbReference>
<protein>
    <submittedName>
        <fullName evidence="3">Uncharacterized protein</fullName>
    </submittedName>
</protein>
<dbReference type="SUPFAM" id="SSF53098">
    <property type="entry name" value="Ribonuclease H-like"/>
    <property type="match status" value="1"/>
</dbReference>
<sequence>MGSSNPIGNMFDVHGRDAVDAAIAHFFYANGIPFNVARSPYYEEMVRAINKGPAGYKPPGYEKLHTTLIDKEKTRIEQQTAPVKRVWSSEGCNIVMDGPYFLKAIDCSGQEKNAEFLEKQLCDAIEEVGASHVVQVITDAAPVCKAAGLLVQKKYKHVFWTPCCVHALNNALKDIGRFQWISELIEKGRKIQMFICNHHQTQAIYRRYAKVELLKPADTRFASFFILLDHLYAVKGALCSIVVSDAWAAWRQSTSETAVEVRKMVLDNLFWVDVKFVVDFIQPICEVIRFADSDKPCLGEVYEEIDSMCERIRKITDSKDPSLYPLIKEKVHGRWNKLNTPLHCVAYALNPKWYDIEVTNKRAPYEDREVMKEFWVAVKKIYGRGEEASTIRTQWNMFSRGRGQFSTVEALYDMHAKDPIEWWWNHGSEAPELQSFAIRLLSQVASSSSCERNWSTYGFIHSLKRNRLGSKKAENLVYIHSTLRLLTRVDPGYKEGPSAKWDQIPLDAVVDVEDDVLEANGLKDLPLLYCLQRSHNLRVMSIWRAS</sequence>
<dbReference type="OMA" id="VYHQFSW"/>
<feature type="domain" description="HAT C-terminal dimerisation" evidence="2">
    <location>
        <begin position="417"/>
        <end position="482"/>
    </location>
</feature>
<dbReference type="InterPro" id="IPR008906">
    <property type="entry name" value="HATC_C_dom"/>
</dbReference>
<gene>
    <name evidence="3" type="ORF">KI387_042698</name>
</gene>
<dbReference type="InterPro" id="IPR007021">
    <property type="entry name" value="DUF659"/>
</dbReference>
<dbReference type="PANTHER" id="PTHR32166:SF123">
    <property type="entry name" value="BED-TYPE DOMAIN-CONTAINING PROTEIN"/>
    <property type="match status" value="1"/>
</dbReference>